<dbReference type="EMBL" id="BAUU01000018">
    <property type="protein sequence ID" value="GAE31312.1"/>
    <property type="molecule type" value="Genomic_DNA"/>
</dbReference>
<evidence type="ECO:0000313" key="2">
    <source>
        <dbReference type="Proteomes" id="UP000018895"/>
    </source>
</evidence>
<dbReference type="Gene3D" id="3.30.360.40">
    <property type="entry name" value="YwmB-like"/>
    <property type="match status" value="1"/>
</dbReference>
<dbReference type="AlphaFoldDB" id="W4QHB6"/>
<evidence type="ECO:0000313" key="1">
    <source>
        <dbReference type="EMBL" id="GAE31312.1"/>
    </source>
</evidence>
<dbReference type="RefSeq" id="WP_052015911.1">
    <property type="nucleotide sequence ID" value="NZ_BAUU01000018.1"/>
</dbReference>
<dbReference type="Pfam" id="PF08680">
    <property type="entry name" value="DUF1779"/>
    <property type="match status" value="1"/>
</dbReference>
<evidence type="ECO:0008006" key="3">
    <source>
        <dbReference type="Google" id="ProtNLM"/>
    </source>
</evidence>
<comment type="caution">
    <text evidence="1">The sequence shown here is derived from an EMBL/GenBank/DDBJ whole genome shotgun (WGS) entry which is preliminary data.</text>
</comment>
<dbReference type="InterPro" id="IPR014794">
    <property type="entry name" value="DUF1779"/>
</dbReference>
<protein>
    <recommendedName>
        <fullName evidence="3">TATA-box binding protein</fullName>
    </recommendedName>
</protein>
<keyword evidence="2" id="KW-1185">Reference proteome</keyword>
<gene>
    <name evidence="1" type="ORF">JCM9152_2771</name>
</gene>
<dbReference type="Gene3D" id="3.30.2030.10">
    <property type="entry name" value="YwmB-like"/>
    <property type="match status" value="1"/>
</dbReference>
<name>W4QHB6_9BACI</name>
<proteinExistence type="predicted"/>
<dbReference type="InterPro" id="IPR036209">
    <property type="entry name" value="YwmB-like_sf"/>
</dbReference>
<dbReference type="Proteomes" id="UP000018895">
    <property type="component" value="Unassembled WGS sequence"/>
</dbReference>
<dbReference type="SUPFAM" id="SSF143842">
    <property type="entry name" value="YwmB-like"/>
    <property type="match status" value="1"/>
</dbReference>
<accession>W4QHB6</accession>
<organism evidence="1 2">
    <name type="scientific">Halalkalibacter hemicellulosilyticusJCM 9152</name>
    <dbReference type="NCBI Taxonomy" id="1236971"/>
    <lineage>
        <taxon>Bacteria</taxon>
        <taxon>Bacillati</taxon>
        <taxon>Bacillota</taxon>
        <taxon>Bacilli</taxon>
        <taxon>Bacillales</taxon>
        <taxon>Bacillaceae</taxon>
        <taxon>Halalkalibacter</taxon>
    </lineage>
</organism>
<dbReference type="OrthoDB" id="2374820at2"/>
<dbReference type="STRING" id="1236971.JCM9152_2771"/>
<sequence length="256" mass="29872">MAFWRLTMAGLLLFAVGYVHVYGAQEDVLDYQEPLTQFYQFVHDVDLEVEEWHIRVRDQRLLPFTSEDDFMHDLEQLFQLNKNWVQQDLDMTGTEWSALYTYEDDKRPVKEVVRIYMHPVSPESNERNRIISYQIQASDLITENDLNEIVEQRITELGLDTGEAYVQLRAIKEKERTNATNIQTQAYEWLEHLDAQAVEELVEEQFISLSAYQPEWGSGLMTGNEHMNVQIALRDVEGMGARTTVTIGTPIITTEY</sequence>
<reference evidence="1" key="1">
    <citation type="journal article" date="2014" name="Genome Announc.">
        <title>Draft Genome Sequences of Three Alkaliphilic Bacillus Strains, Bacillus wakoensis JCM 9140T, Bacillus akibai JCM 9157T, and Bacillus hemicellulosilyticus JCM 9152T.</title>
        <authorList>
            <person name="Yuki M."/>
            <person name="Oshima K."/>
            <person name="Suda W."/>
            <person name="Oshida Y."/>
            <person name="Kitamura K."/>
            <person name="Iida T."/>
            <person name="Hattori M."/>
            <person name="Ohkuma M."/>
        </authorList>
    </citation>
    <scope>NUCLEOTIDE SEQUENCE [LARGE SCALE GENOMIC DNA]</scope>
    <source>
        <strain evidence="1">JCM 9152</strain>
    </source>
</reference>